<comment type="caution">
    <text evidence="1">The sequence shown here is derived from an EMBL/GenBank/DDBJ whole genome shotgun (WGS) entry which is preliminary data.</text>
</comment>
<reference evidence="1" key="2">
    <citation type="submission" date="2023-02" db="EMBL/GenBank/DDBJ databases">
        <authorList>
            <consortium name="DOE Joint Genome Institute"/>
            <person name="Mondo S.J."/>
            <person name="Chang Y."/>
            <person name="Wang Y."/>
            <person name="Ahrendt S."/>
            <person name="Andreopoulos W."/>
            <person name="Barry K."/>
            <person name="Beard J."/>
            <person name="Benny G.L."/>
            <person name="Blankenship S."/>
            <person name="Bonito G."/>
            <person name="Cuomo C."/>
            <person name="Desiro A."/>
            <person name="Gervers K.A."/>
            <person name="Hundley H."/>
            <person name="Kuo A."/>
            <person name="LaButti K."/>
            <person name="Lang B.F."/>
            <person name="Lipzen A."/>
            <person name="O'Donnell K."/>
            <person name="Pangilinan J."/>
            <person name="Reynolds N."/>
            <person name="Sandor L."/>
            <person name="Smith M.W."/>
            <person name="Tsang A."/>
            <person name="Grigoriev I.V."/>
            <person name="Stajich J.E."/>
            <person name="Spatafora J.W."/>
        </authorList>
    </citation>
    <scope>NUCLEOTIDE SEQUENCE</scope>
    <source>
        <strain evidence="1">RSA 2281</strain>
    </source>
</reference>
<name>A0AAD5PD35_9FUNG</name>
<gene>
    <name evidence="1" type="ORF">BDA99DRAFT_425950</name>
</gene>
<evidence type="ECO:0000313" key="2">
    <source>
        <dbReference type="Proteomes" id="UP001209540"/>
    </source>
</evidence>
<dbReference type="AlphaFoldDB" id="A0AAD5PD35"/>
<reference evidence="1" key="1">
    <citation type="journal article" date="2022" name="IScience">
        <title>Evolution of zygomycete secretomes and the origins of terrestrial fungal ecologies.</title>
        <authorList>
            <person name="Chang Y."/>
            <person name="Wang Y."/>
            <person name="Mondo S."/>
            <person name="Ahrendt S."/>
            <person name="Andreopoulos W."/>
            <person name="Barry K."/>
            <person name="Beard J."/>
            <person name="Benny G.L."/>
            <person name="Blankenship S."/>
            <person name="Bonito G."/>
            <person name="Cuomo C."/>
            <person name="Desiro A."/>
            <person name="Gervers K.A."/>
            <person name="Hundley H."/>
            <person name="Kuo A."/>
            <person name="LaButti K."/>
            <person name="Lang B.F."/>
            <person name="Lipzen A."/>
            <person name="O'Donnell K."/>
            <person name="Pangilinan J."/>
            <person name="Reynolds N."/>
            <person name="Sandor L."/>
            <person name="Smith M.E."/>
            <person name="Tsang A."/>
            <person name="Grigoriev I.V."/>
            <person name="Stajich J.E."/>
            <person name="Spatafora J.W."/>
        </authorList>
    </citation>
    <scope>NUCLEOTIDE SEQUENCE</scope>
    <source>
        <strain evidence="1">RSA 2281</strain>
    </source>
</reference>
<dbReference type="EMBL" id="JAIXMP010000023">
    <property type="protein sequence ID" value="KAI9255274.1"/>
    <property type="molecule type" value="Genomic_DNA"/>
</dbReference>
<sequence length="63" mass="7347">FAEYVTAVLNSLTTLTNFYDGNTTSLRFLNYRGRQRACAEMINILIDGGKKYNRHPIHVKRRK</sequence>
<dbReference type="Proteomes" id="UP001209540">
    <property type="component" value="Unassembled WGS sequence"/>
</dbReference>
<keyword evidence="2" id="KW-1185">Reference proteome</keyword>
<feature type="non-terminal residue" evidence="1">
    <location>
        <position position="1"/>
    </location>
</feature>
<feature type="non-terminal residue" evidence="1">
    <location>
        <position position="63"/>
    </location>
</feature>
<accession>A0AAD5PD35</accession>
<protein>
    <submittedName>
        <fullName evidence="1">Uncharacterized protein</fullName>
    </submittedName>
</protein>
<evidence type="ECO:0000313" key="1">
    <source>
        <dbReference type="EMBL" id="KAI9255274.1"/>
    </source>
</evidence>
<organism evidence="1 2">
    <name type="scientific">Phascolomyces articulosus</name>
    <dbReference type="NCBI Taxonomy" id="60185"/>
    <lineage>
        <taxon>Eukaryota</taxon>
        <taxon>Fungi</taxon>
        <taxon>Fungi incertae sedis</taxon>
        <taxon>Mucoromycota</taxon>
        <taxon>Mucoromycotina</taxon>
        <taxon>Mucoromycetes</taxon>
        <taxon>Mucorales</taxon>
        <taxon>Lichtheimiaceae</taxon>
        <taxon>Phascolomyces</taxon>
    </lineage>
</organism>
<proteinExistence type="predicted"/>